<evidence type="ECO:0000259" key="4">
    <source>
        <dbReference type="PROSITE" id="PS50206"/>
    </source>
</evidence>
<dbReference type="CDD" id="cd01449">
    <property type="entry name" value="TST_Repeat_2"/>
    <property type="match status" value="1"/>
</dbReference>
<dbReference type="PANTHER" id="PTHR11364:SF27">
    <property type="entry name" value="SULFURTRANSFERASE"/>
    <property type="match status" value="1"/>
</dbReference>
<dbReference type="Proteomes" id="UP001597216">
    <property type="component" value="Unassembled WGS sequence"/>
</dbReference>
<dbReference type="Gene3D" id="3.40.250.10">
    <property type="entry name" value="Rhodanese-like domain"/>
    <property type="match status" value="2"/>
</dbReference>
<dbReference type="SUPFAM" id="SSF52821">
    <property type="entry name" value="Rhodanese/Cell cycle control phosphatase"/>
    <property type="match status" value="2"/>
</dbReference>
<evidence type="ECO:0000313" key="6">
    <source>
        <dbReference type="Proteomes" id="UP001597216"/>
    </source>
</evidence>
<accession>A0ABW3SXD9</accession>
<dbReference type="PANTHER" id="PTHR11364">
    <property type="entry name" value="THIOSULFATE SULFERTANSFERASE"/>
    <property type="match status" value="1"/>
</dbReference>
<evidence type="ECO:0000256" key="3">
    <source>
        <dbReference type="RuleBase" id="RU000507"/>
    </source>
</evidence>
<feature type="domain" description="Rhodanese" evidence="4">
    <location>
        <begin position="16"/>
        <end position="133"/>
    </location>
</feature>
<protein>
    <recommendedName>
        <fullName evidence="3">Sulfurtransferase</fullName>
    </recommendedName>
</protein>
<dbReference type="CDD" id="cd01448">
    <property type="entry name" value="TST_Repeat_1"/>
    <property type="match status" value="1"/>
</dbReference>
<dbReference type="InterPro" id="IPR001763">
    <property type="entry name" value="Rhodanese-like_dom"/>
</dbReference>
<name>A0ABW3SXD9_9CAUL</name>
<dbReference type="NCBIfam" id="NF008557">
    <property type="entry name" value="PRK11493.1"/>
    <property type="match status" value="1"/>
</dbReference>
<keyword evidence="1 3" id="KW-0808">Transferase</keyword>
<reference evidence="6" key="1">
    <citation type="journal article" date="2019" name="Int. J. Syst. Evol. Microbiol.">
        <title>The Global Catalogue of Microorganisms (GCM) 10K type strain sequencing project: providing services to taxonomists for standard genome sequencing and annotation.</title>
        <authorList>
            <consortium name="The Broad Institute Genomics Platform"/>
            <consortium name="The Broad Institute Genome Sequencing Center for Infectious Disease"/>
            <person name="Wu L."/>
            <person name="Ma J."/>
        </authorList>
    </citation>
    <scope>NUCLEOTIDE SEQUENCE [LARGE SCALE GENOMIC DNA]</scope>
    <source>
        <strain evidence="6">CCUG 55074</strain>
    </source>
</reference>
<sequence length="280" mass="29628">MTDPLVSTTWLADHLGDADLRILDASWFLPAEGRNGHAEYLDRHIPGAAFFDIDAIADHSTDLPHMLPTPEAFAEAAGKLGLSRQGVIVAYDSWGVRAAARVWWTLRVMGFDNVRVLDGGLKAWLAEGRATEAGSVPPAPTVVDPAFRPELVRDVAAVKQLLATGAAQLLDARGAARFRGEAPEPRAGLRGGHMPGALNTPFDSLIGPDGCMKSAAEVRDIFVASGLNLENSVVTTCGSGVTASVLALGLARLGRWDVPVYDGSWSEWGGRDDTEVVAGP</sequence>
<dbReference type="PROSITE" id="PS00683">
    <property type="entry name" value="RHODANESE_2"/>
    <property type="match status" value="1"/>
</dbReference>
<dbReference type="SMART" id="SM00450">
    <property type="entry name" value="RHOD"/>
    <property type="match status" value="2"/>
</dbReference>
<dbReference type="Pfam" id="PF00581">
    <property type="entry name" value="Rhodanese"/>
    <property type="match status" value="2"/>
</dbReference>
<evidence type="ECO:0000313" key="5">
    <source>
        <dbReference type="EMBL" id="MFD1189333.1"/>
    </source>
</evidence>
<comment type="caution">
    <text evidence="5">The sequence shown here is derived from an EMBL/GenBank/DDBJ whole genome shotgun (WGS) entry which is preliminary data.</text>
</comment>
<proteinExistence type="predicted"/>
<evidence type="ECO:0000256" key="2">
    <source>
        <dbReference type="ARBA" id="ARBA00022737"/>
    </source>
</evidence>
<organism evidence="5 6">
    <name type="scientific">Phenylobacterium conjunctum</name>
    <dbReference type="NCBI Taxonomy" id="1298959"/>
    <lineage>
        <taxon>Bacteria</taxon>
        <taxon>Pseudomonadati</taxon>
        <taxon>Pseudomonadota</taxon>
        <taxon>Alphaproteobacteria</taxon>
        <taxon>Caulobacterales</taxon>
        <taxon>Caulobacteraceae</taxon>
        <taxon>Phenylobacterium</taxon>
    </lineage>
</organism>
<evidence type="ECO:0000256" key="1">
    <source>
        <dbReference type="ARBA" id="ARBA00022679"/>
    </source>
</evidence>
<keyword evidence="2" id="KW-0677">Repeat</keyword>
<gene>
    <name evidence="5" type="primary">sseA</name>
    <name evidence="5" type="ORF">ACFQ27_01965</name>
</gene>
<dbReference type="InterPro" id="IPR036873">
    <property type="entry name" value="Rhodanese-like_dom_sf"/>
</dbReference>
<dbReference type="RefSeq" id="WP_377352191.1">
    <property type="nucleotide sequence ID" value="NZ_JBHTLQ010000003.1"/>
</dbReference>
<dbReference type="EMBL" id="JBHTLQ010000003">
    <property type="protein sequence ID" value="MFD1189333.1"/>
    <property type="molecule type" value="Genomic_DNA"/>
</dbReference>
<feature type="domain" description="Rhodanese" evidence="4">
    <location>
        <begin position="163"/>
        <end position="277"/>
    </location>
</feature>
<keyword evidence="6" id="KW-1185">Reference proteome</keyword>
<dbReference type="PROSITE" id="PS50206">
    <property type="entry name" value="RHODANESE_3"/>
    <property type="match status" value="2"/>
</dbReference>
<dbReference type="InterPro" id="IPR045078">
    <property type="entry name" value="TST/MPST-like"/>
</dbReference>
<dbReference type="PROSITE" id="PS00380">
    <property type="entry name" value="RHODANESE_1"/>
    <property type="match status" value="1"/>
</dbReference>
<dbReference type="InterPro" id="IPR001307">
    <property type="entry name" value="Thiosulphate_STrfase_CS"/>
</dbReference>
<dbReference type="GO" id="GO:0016784">
    <property type="term" value="F:3-mercaptopyruvate sulfurtransferase activity"/>
    <property type="evidence" value="ECO:0007669"/>
    <property type="project" value="UniProtKB-EC"/>
</dbReference>